<proteinExistence type="predicted"/>
<evidence type="ECO:0000313" key="2">
    <source>
        <dbReference type="EMBL" id="MBW0589113.1"/>
    </source>
</evidence>
<dbReference type="EMBL" id="AVOT02133005">
    <property type="protein sequence ID" value="MBW0589113.1"/>
    <property type="molecule type" value="Genomic_DNA"/>
</dbReference>
<feature type="region of interest" description="Disordered" evidence="1">
    <location>
        <begin position="62"/>
        <end position="100"/>
    </location>
</feature>
<sequence>MVRQENIETASTATGIIPASTLISSHNRTVIITQNNQQGPIWKELINLKISNTLHKAQNLANRARYKPSSSSQKGHRCYYGRRQSDTEGKGSVKHFHNNKLSNSQADDTILASRRANTTTRSLSAHLQSQPEGLQQCTAAQRVPDLCRSVEKLHEIIPDCKKIPGSSQHLQVTQFMASIDGNNNMMHLTAGWRKNNLSQPKKVPIPAAEITT</sequence>
<name>A0A9Q3Q894_9BASI</name>
<evidence type="ECO:0000313" key="3">
    <source>
        <dbReference type="Proteomes" id="UP000765509"/>
    </source>
</evidence>
<dbReference type="Proteomes" id="UP000765509">
    <property type="component" value="Unassembled WGS sequence"/>
</dbReference>
<reference evidence="2" key="1">
    <citation type="submission" date="2021-03" db="EMBL/GenBank/DDBJ databases">
        <title>Draft genome sequence of rust myrtle Austropuccinia psidii MF-1, a brazilian biotype.</title>
        <authorList>
            <person name="Quecine M.C."/>
            <person name="Pachon D.M.R."/>
            <person name="Bonatelli M.L."/>
            <person name="Correr F.H."/>
            <person name="Franceschini L.M."/>
            <person name="Leite T.F."/>
            <person name="Margarido G.R.A."/>
            <person name="Almeida C.A."/>
            <person name="Ferrarezi J.A."/>
            <person name="Labate C.A."/>
        </authorList>
    </citation>
    <scope>NUCLEOTIDE SEQUENCE</scope>
    <source>
        <strain evidence="2">MF-1</strain>
    </source>
</reference>
<evidence type="ECO:0000256" key="1">
    <source>
        <dbReference type="SAM" id="MobiDB-lite"/>
    </source>
</evidence>
<protein>
    <submittedName>
        <fullName evidence="2">Uncharacterized protein</fullName>
    </submittedName>
</protein>
<dbReference type="AlphaFoldDB" id="A0A9Q3Q894"/>
<keyword evidence="3" id="KW-1185">Reference proteome</keyword>
<organism evidence="2 3">
    <name type="scientific">Austropuccinia psidii MF-1</name>
    <dbReference type="NCBI Taxonomy" id="1389203"/>
    <lineage>
        <taxon>Eukaryota</taxon>
        <taxon>Fungi</taxon>
        <taxon>Dikarya</taxon>
        <taxon>Basidiomycota</taxon>
        <taxon>Pucciniomycotina</taxon>
        <taxon>Pucciniomycetes</taxon>
        <taxon>Pucciniales</taxon>
        <taxon>Sphaerophragmiaceae</taxon>
        <taxon>Austropuccinia</taxon>
    </lineage>
</organism>
<comment type="caution">
    <text evidence="2">The sequence shown here is derived from an EMBL/GenBank/DDBJ whole genome shotgun (WGS) entry which is preliminary data.</text>
</comment>
<accession>A0A9Q3Q894</accession>
<gene>
    <name evidence="2" type="ORF">O181_128828</name>
</gene>